<keyword evidence="2" id="KW-1185">Reference proteome</keyword>
<name>A0A8J2YBC9_9FLAO</name>
<dbReference type="Proteomes" id="UP000652231">
    <property type="component" value="Unassembled WGS sequence"/>
</dbReference>
<evidence type="ECO:0000313" key="2">
    <source>
        <dbReference type="Proteomes" id="UP000652231"/>
    </source>
</evidence>
<dbReference type="AlphaFoldDB" id="A0A8J2YBC9"/>
<comment type="caution">
    <text evidence="1">The sequence shown here is derived from an EMBL/GenBank/DDBJ whole genome shotgun (WGS) entry which is preliminary data.</text>
</comment>
<organism evidence="1 2">
    <name type="scientific">Planktosalinus lacus</name>
    <dbReference type="NCBI Taxonomy" id="1526573"/>
    <lineage>
        <taxon>Bacteria</taxon>
        <taxon>Pseudomonadati</taxon>
        <taxon>Bacteroidota</taxon>
        <taxon>Flavobacteriia</taxon>
        <taxon>Flavobacteriales</taxon>
        <taxon>Flavobacteriaceae</taxon>
        <taxon>Planktosalinus</taxon>
    </lineage>
</organism>
<evidence type="ECO:0000313" key="1">
    <source>
        <dbReference type="EMBL" id="GGD95125.1"/>
    </source>
</evidence>
<proteinExistence type="predicted"/>
<gene>
    <name evidence="1" type="ORF">GCM10011312_18500</name>
</gene>
<accession>A0A8J2YBC9</accession>
<reference evidence="1" key="2">
    <citation type="submission" date="2020-09" db="EMBL/GenBank/DDBJ databases">
        <authorList>
            <person name="Sun Q."/>
            <person name="Zhou Y."/>
        </authorList>
    </citation>
    <scope>NUCLEOTIDE SEQUENCE</scope>
    <source>
        <strain evidence="1">CGMCC 1.12924</strain>
    </source>
</reference>
<reference evidence="1" key="1">
    <citation type="journal article" date="2014" name="Int. J. Syst. Evol. Microbiol.">
        <title>Complete genome sequence of Corynebacterium casei LMG S-19264T (=DSM 44701T), isolated from a smear-ripened cheese.</title>
        <authorList>
            <consortium name="US DOE Joint Genome Institute (JGI-PGF)"/>
            <person name="Walter F."/>
            <person name="Albersmeier A."/>
            <person name="Kalinowski J."/>
            <person name="Ruckert C."/>
        </authorList>
    </citation>
    <scope>NUCLEOTIDE SEQUENCE</scope>
    <source>
        <strain evidence="1">CGMCC 1.12924</strain>
    </source>
</reference>
<protein>
    <submittedName>
        <fullName evidence="1">Uncharacterized protein</fullName>
    </submittedName>
</protein>
<sequence>MIQTVSFPVGMLTSGYSGCIITVLQFLALKPETPLHFFAIMGVPFDDTFIEGVLWSGLHTNRQAAFIFLLLSGNIQPTEQHLSS</sequence>
<dbReference type="EMBL" id="BMGK01000007">
    <property type="protein sequence ID" value="GGD95125.1"/>
    <property type="molecule type" value="Genomic_DNA"/>
</dbReference>